<dbReference type="EMBL" id="CP032544">
    <property type="protein sequence ID" value="AZJ33504.1"/>
    <property type="molecule type" value="Genomic_DNA"/>
</dbReference>
<keyword evidence="1" id="KW-0732">Signal</keyword>
<name>A0ABN5T8G6_9FLAO</name>
<feature type="chain" id="PRO_5045509078" evidence="1">
    <location>
        <begin position="22"/>
        <end position="330"/>
    </location>
</feature>
<evidence type="ECO:0000313" key="3">
    <source>
        <dbReference type="Proteomes" id="UP000269693"/>
    </source>
</evidence>
<feature type="signal peptide" evidence="1">
    <location>
        <begin position="1"/>
        <end position="21"/>
    </location>
</feature>
<evidence type="ECO:0000256" key="1">
    <source>
        <dbReference type="SAM" id="SignalP"/>
    </source>
</evidence>
<accession>A0ABN5T8G6</accession>
<keyword evidence="3" id="KW-1185">Reference proteome</keyword>
<sequence length="330" mass="36224">MKNVKLAISLLVITLSLFVSCSQDENNPTKVRATSTEFSLLKAAAMQSKMQDFQLNVNQTQVLTTENGVQFVINGNCLSNNGNPITGIVDIKVIELFKSGGMAITNKPTMGRMENGDKALLISGGEFFINATQGGVQLQLDCPIQVLVPTSLTGQVDNEMILWKGIGIDEDCDLPIICDNIVWEEIENKEVEIANGDNGETFYVADFGEFGWTNVDRFSQDSRPKTTLLVDVPNGFNNTNSSVYIYYNGEPNALGELDTYIEEQQLFSEHYGQIPIGLECHIIFTSEDSGNWLYAIKPATIVDGEIITISDADLNTATANELESLINDLP</sequence>
<reference evidence="2 3" key="1">
    <citation type="submission" date="2018-09" db="EMBL/GenBank/DDBJ databases">
        <title>Insights into the microbiota of Asian seabass (Lates calcarifer) with tenacibaculosis symptoms and description of sp. nov. Tenacibaculum singaporense.</title>
        <authorList>
            <person name="Miyake S."/>
            <person name="Soh M."/>
            <person name="Azman M.N."/>
            <person name="Ngoh S.Y."/>
            <person name="Orban L."/>
            <person name="Seedorf H."/>
        </authorList>
    </citation>
    <scope>NUCLEOTIDE SEQUENCE [LARGE SCALE GENOMIC DNA]</scope>
    <source>
        <strain evidence="2 3">DSM 13764</strain>
    </source>
</reference>
<proteinExistence type="predicted"/>
<dbReference type="PROSITE" id="PS51257">
    <property type="entry name" value="PROKAR_LIPOPROTEIN"/>
    <property type="match status" value="1"/>
</dbReference>
<dbReference type="Proteomes" id="UP000269693">
    <property type="component" value="Chromosome"/>
</dbReference>
<dbReference type="RefSeq" id="WP_073181901.1">
    <property type="nucleotide sequence ID" value="NZ_CP032544.1"/>
</dbReference>
<protein>
    <submittedName>
        <fullName evidence="2">Uncharacterized protein</fullName>
    </submittedName>
</protein>
<evidence type="ECO:0000313" key="2">
    <source>
        <dbReference type="EMBL" id="AZJ33504.1"/>
    </source>
</evidence>
<gene>
    <name evidence="2" type="ORF">D6200_13385</name>
</gene>
<organism evidence="2 3">
    <name type="scientific">Tenacibaculum mesophilum</name>
    <dbReference type="NCBI Taxonomy" id="104268"/>
    <lineage>
        <taxon>Bacteria</taxon>
        <taxon>Pseudomonadati</taxon>
        <taxon>Bacteroidota</taxon>
        <taxon>Flavobacteriia</taxon>
        <taxon>Flavobacteriales</taxon>
        <taxon>Flavobacteriaceae</taxon>
        <taxon>Tenacibaculum</taxon>
    </lineage>
</organism>